<sequence length="96" mass="10951">MINLSSKREPTLDLLKPVRNWIEGIPVENEKTAHRIVSMIPAACPFEREVKVFKHTIAHIPPMCKLNPLYDQLMMLRFKALCYLVDECGVDATAIS</sequence>
<dbReference type="Proteomes" id="UP000050465">
    <property type="component" value="Unassembled WGS sequence"/>
</dbReference>
<dbReference type="EMBL" id="LJZR01000016">
    <property type="protein sequence ID" value="KPQ34859.1"/>
    <property type="molecule type" value="Genomic_DNA"/>
</dbReference>
<evidence type="ECO:0000313" key="2">
    <source>
        <dbReference type="EMBL" id="KPQ34859.1"/>
    </source>
</evidence>
<reference evidence="2 3" key="1">
    <citation type="submission" date="2015-09" db="EMBL/GenBank/DDBJ databases">
        <title>Identification and resolution of microdiversity through metagenomic sequencing of parallel consortia.</title>
        <authorList>
            <person name="Nelson W.C."/>
            <person name="Romine M.F."/>
            <person name="Lindemann S.R."/>
        </authorList>
    </citation>
    <scope>NUCLEOTIDE SEQUENCE [LARGE SCALE GENOMIC DNA]</scope>
    <source>
        <strain evidence="2">Ana</strain>
    </source>
</reference>
<feature type="domain" description="Mo-dependent nitrogenase C-terminal" evidence="1">
    <location>
        <begin position="14"/>
        <end position="93"/>
    </location>
</feature>
<protein>
    <submittedName>
        <fullName evidence="2">Mo-dependent nitrogenase C-terminus</fullName>
    </submittedName>
</protein>
<dbReference type="Pfam" id="PF06967">
    <property type="entry name" value="Mo-nitro_C"/>
    <property type="match status" value="1"/>
</dbReference>
<evidence type="ECO:0000259" key="1">
    <source>
        <dbReference type="Pfam" id="PF06967"/>
    </source>
</evidence>
<gene>
    <name evidence="2" type="ORF">HLUCCA11_13030</name>
</gene>
<comment type="caution">
    <text evidence="2">The sequence shown here is derived from an EMBL/GenBank/DDBJ whole genome shotgun (WGS) entry which is preliminary data.</text>
</comment>
<dbReference type="STRING" id="1666911.HLUCCA11_13030"/>
<proteinExistence type="predicted"/>
<evidence type="ECO:0000313" key="3">
    <source>
        <dbReference type="Proteomes" id="UP000050465"/>
    </source>
</evidence>
<name>A0A0P7YXB5_9CYAN</name>
<dbReference type="InterPro" id="IPR009717">
    <property type="entry name" value="Mo-dep_Nase_C"/>
</dbReference>
<dbReference type="AlphaFoldDB" id="A0A0P7YXB5"/>
<accession>A0A0P7YXB5</accession>
<organism evidence="2 3">
    <name type="scientific">Phormidesmis priestleyi Ana</name>
    <dbReference type="NCBI Taxonomy" id="1666911"/>
    <lineage>
        <taxon>Bacteria</taxon>
        <taxon>Bacillati</taxon>
        <taxon>Cyanobacteriota</taxon>
        <taxon>Cyanophyceae</taxon>
        <taxon>Leptolyngbyales</taxon>
        <taxon>Leptolyngbyaceae</taxon>
        <taxon>Phormidesmis</taxon>
    </lineage>
</organism>